<proteinExistence type="predicted"/>
<dbReference type="WBParaSite" id="scf7180000424149.g12450">
    <property type="protein sequence ID" value="scf7180000424149.g12450"/>
    <property type="gene ID" value="scf7180000424149.g12450"/>
</dbReference>
<protein>
    <submittedName>
        <fullName evidence="3">Glucuronosyltransferase</fullName>
    </submittedName>
</protein>
<name>A0A915PD74_9BILA</name>
<dbReference type="SUPFAM" id="SSF53756">
    <property type="entry name" value="UDP-Glycosyltransferase/glycogen phosphorylase"/>
    <property type="match status" value="1"/>
</dbReference>
<evidence type="ECO:0000313" key="2">
    <source>
        <dbReference type="Proteomes" id="UP000887560"/>
    </source>
</evidence>
<keyword evidence="2" id="KW-1185">Reference proteome</keyword>
<evidence type="ECO:0000313" key="3">
    <source>
        <dbReference type="WBParaSite" id="scf7180000424149.g12450"/>
    </source>
</evidence>
<accession>A0A915PD74</accession>
<evidence type="ECO:0000256" key="1">
    <source>
        <dbReference type="SAM" id="MobiDB-lite"/>
    </source>
</evidence>
<sequence>MCKCPSKQTKNPLLQRRFKRGHCCSKGGGGATDDYERYRNPEKRPMGEEMEAGQTQRKEIITNENGILDRLRRDENNNIKKYDIGIAEFNVMAGSFAKNREDNEKEHKESNEQIKELFTSISHNFYNSLFDNNGISKNKMPPTLDVLFKKIKYHFINQHPLIKFDNFPDQNKIVYIGGITVEDDKLLTEGKQMVDDSEFGCHVLVAFGTLKNMIMYHISSMIEQVFVKFPQCYFHVRATGNSKFRNGYTSKDHLPQKEILCLDLIENLENALNQILRDNQTRLNFNSEYIEEAKNMREAILEIYKKEPMKAKFLGRV</sequence>
<reference evidence="3" key="1">
    <citation type="submission" date="2022-11" db="UniProtKB">
        <authorList>
            <consortium name="WormBaseParasite"/>
        </authorList>
    </citation>
    <scope>IDENTIFICATION</scope>
</reference>
<dbReference type="Proteomes" id="UP000887560">
    <property type="component" value="Unplaced"/>
</dbReference>
<organism evidence="2 3">
    <name type="scientific">Meloidogyne floridensis</name>
    <dbReference type="NCBI Taxonomy" id="298350"/>
    <lineage>
        <taxon>Eukaryota</taxon>
        <taxon>Metazoa</taxon>
        <taxon>Ecdysozoa</taxon>
        <taxon>Nematoda</taxon>
        <taxon>Chromadorea</taxon>
        <taxon>Rhabditida</taxon>
        <taxon>Tylenchina</taxon>
        <taxon>Tylenchomorpha</taxon>
        <taxon>Tylenchoidea</taxon>
        <taxon>Meloidogynidae</taxon>
        <taxon>Meloidogyninae</taxon>
        <taxon>Meloidogyne</taxon>
    </lineage>
</organism>
<dbReference type="AlphaFoldDB" id="A0A915PD74"/>
<feature type="compositionally biased region" description="Basic and acidic residues" evidence="1">
    <location>
        <begin position="34"/>
        <end position="47"/>
    </location>
</feature>
<feature type="region of interest" description="Disordered" evidence="1">
    <location>
        <begin position="29"/>
        <end position="55"/>
    </location>
</feature>